<accession>A0A8H5TB40</accession>
<dbReference type="AlphaFoldDB" id="A0A8H5TB40"/>
<dbReference type="EMBL" id="JAAGWQ010000108">
    <property type="protein sequence ID" value="KAF5666533.1"/>
    <property type="molecule type" value="Genomic_DNA"/>
</dbReference>
<name>A0A8H5TB40_FUSHE</name>
<dbReference type="Proteomes" id="UP000567885">
    <property type="component" value="Unassembled WGS sequence"/>
</dbReference>
<keyword evidence="3" id="KW-1185">Reference proteome</keyword>
<organism evidence="2 3">
    <name type="scientific">Fusarium heterosporum</name>
    <dbReference type="NCBI Taxonomy" id="42747"/>
    <lineage>
        <taxon>Eukaryota</taxon>
        <taxon>Fungi</taxon>
        <taxon>Dikarya</taxon>
        <taxon>Ascomycota</taxon>
        <taxon>Pezizomycotina</taxon>
        <taxon>Sordariomycetes</taxon>
        <taxon>Hypocreomycetidae</taxon>
        <taxon>Hypocreales</taxon>
        <taxon>Nectriaceae</taxon>
        <taxon>Fusarium</taxon>
        <taxon>Fusarium heterosporum species complex</taxon>
    </lineage>
</organism>
<evidence type="ECO:0000313" key="2">
    <source>
        <dbReference type="EMBL" id="KAF5666533.1"/>
    </source>
</evidence>
<evidence type="ECO:0000256" key="1">
    <source>
        <dbReference type="SAM" id="MobiDB-lite"/>
    </source>
</evidence>
<proteinExistence type="predicted"/>
<comment type="caution">
    <text evidence="2">The sequence shown here is derived from an EMBL/GenBank/DDBJ whole genome shotgun (WGS) entry which is preliminary data.</text>
</comment>
<sequence>MSSLRPLAPYPDSLNIPHTSSHIGRKTEDYGGSPLGPGQSVCMLPNFQRNSYRRGNRLPRTQSPIDLGYTPWPTTSTYPLPECSRIQRQVEVAITGVRAASRAVIEAIATPHEFDPDDPDPLEYPALQAQEVLHSPLIGTASSARPQNSRQHFRYGSEMESWWRRHGIEMAHPDLYKLYELKMANQPDLPWKQVSSQIRARHWRDFQKNLEGQLPSINEDSMDLSEGEHQSTATEEEWSEDDSIMADCGSFAEDEHVFEGVESFGGAAYS</sequence>
<reference evidence="2 3" key="1">
    <citation type="submission" date="2020-05" db="EMBL/GenBank/DDBJ databases">
        <title>Identification and distribution of gene clusters putatively required for synthesis of sphingolipid metabolism inhibitors in phylogenetically diverse species of the filamentous fungus Fusarium.</title>
        <authorList>
            <person name="Kim H.-S."/>
            <person name="Busman M."/>
            <person name="Brown D.W."/>
            <person name="Divon H."/>
            <person name="Uhlig S."/>
            <person name="Proctor R.H."/>
        </authorList>
    </citation>
    <scope>NUCLEOTIDE SEQUENCE [LARGE SCALE GENOMIC DNA]</scope>
    <source>
        <strain evidence="2 3">NRRL 20693</strain>
    </source>
</reference>
<feature type="region of interest" description="Disordered" evidence="1">
    <location>
        <begin position="1"/>
        <end position="32"/>
    </location>
</feature>
<evidence type="ECO:0000313" key="3">
    <source>
        <dbReference type="Proteomes" id="UP000567885"/>
    </source>
</evidence>
<feature type="region of interest" description="Disordered" evidence="1">
    <location>
        <begin position="214"/>
        <end position="241"/>
    </location>
</feature>
<protein>
    <submittedName>
        <fullName evidence="2">Uncharacterized protein</fullName>
    </submittedName>
</protein>
<gene>
    <name evidence="2" type="ORF">FHETE_6208</name>
</gene>